<organism evidence="1 2">
    <name type="scientific">Gracilibacillus salinarum</name>
    <dbReference type="NCBI Taxonomy" id="2932255"/>
    <lineage>
        <taxon>Bacteria</taxon>
        <taxon>Bacillati</taxon>
        <taxon>Bacillota</taxon>
        <taxon>Bacilli</taxon>
        <taxon>Bacillales</taxon>
        <taxon>Bacillaceae</taxon>
        <taxon>Gracilibacillus</taxon>
    </lineage>
</organism>
<dbReference type="InterPro" id="IPR005560">
    <property type="entry name" value="Csp_YhjQ"/>
</dbReference>
<dbReference type="PANTHER" id="PTHR37310:SF1">
    <property type="entry name" value="CYTOPLASMIC PROTEIN"/>
    <property type="match status" value="1"/>
</dbReference>
<proteinExistence type="predicted"/>
<protein>
    <submittedName>
        <fullName evidence="1">Four-helix bundle copper-binding protein</fullName>
    </submittedName>
</protein>
<dbReference type="CDD" id="cd08026">
    <property type="entry name" value="DUF326"/>
    <property type="match status" value="1"/>
</dbReference>
<sequence>MSHEQHQQLLETLHECMAACNHCYDACLNEENVNMMAPCIRLDRECADICHYLESAITRNSPFVAQLASVCAEICSACGEECKKHEHEHCQQCADACFQCAEACKSIA</sequence>
<dbReference type="PANTHER" id="PTHR37310">
    <property type="entry name" value="CYTOPLASMIC PROTEIN-RELATED"/>
    <property type="match status" value="1"/>
</dbReference>
<dbReference type="InterPro" id="IPR044543">
    <property type="entry name" value="YHJQ-like"/>
</dbReference>
<dbReference type="EMBL" id="CP095071">
    <property type="protein sequence ID" value="UOQ84109.1"/>
    <property type="molecule type" value="Genomic_DNA"/>
</dbReference>
<reference evidence="1 2" key="1">
    <citation type="submission" date="2022-04" db="EMBL/GenBank/DDBJ databases">
        <title>Gracilibacillus sp. isolated from saltern.</title>
        <authorList>
            <person name="Won M."/>
            <person name="Lee C.-M."/>
            <person name="Woen H.-Y."/>
            <person name="Kwon S.-W."/>
        </authorList>
    </citation>
    <scope>NUCLEOTIDE SEQUENCE [LARGE SCALE GENOMIC DNA]</scope>
    <source>
        <strain evidence="1 2">SSPM10-3</strain>
    </source>
</reference>
<evidence type="ECO:0000313" key="1">
    <source>
        <dbReference type="EMBL" id="UOQ84109.1"/>
    </source>
</evidence>
<dbReference type="Proteomes" id="UP000831537">
    <property type="component" value="Chromosome"/>
</dbReference>
<dbReference type="Gene3D" id="1.20.1270.360">
    <property type="match status" value="1"/>
</dbReference>
<evidence type="ECO:0000313" key="2">
    <source>
        <dbReference type="Proteomes" id="UP000831537"/>
    </source>
</evidence>
<keyword evidence="2" id="KW-1185">Reference proteome</keyword>
<dbReference type="RefSeq" id="WP_244741481.1">
    <property type="nucleotide sequence ID" value="NZ_CP095071.1"/>
</dbReference>
<name>A0ABY4GIU1_9BACI</name>
<accession>A0ABY4GIU1</accession>
<gene>
    <name evidence="1" type="ORF">MUN87_15495</name>
</gene>
<dbReference type="Pfam" id="PF03860">
    <property type="entry name" value="Csp"/>
    <property type="match status" value="1"/>
</dbReference>